<dbReference type="PANTHER" id="PTHR32347">
    <property type="entry name" value="EFFLUX SYSTEM COMPONENT YKNX-RELATED"/>
    <property type="match status" value="1"/>
</dbReference>
<evidence type="ECO:0000313" key="6">
    <source>
        <dbReference type="EMBL" id="GGK00736.1"/>
    </source>
</evidence>
<feature type="domain" description="CusB-like beta-barrel" evidence="5">
    <location>
        <begin position="249"/>
        <end position="322"/>
    </location>
</feature>
<name>A0A8J3BE65_9ACTN</name>
<evidence type="ECO:0000256" key="1">
    <source>
        <dbReference type="ARBA" id="ARBA00004196"/>
    </source>
</evidence>
<feature type="compositionally biased region" description="Gly residues" evidence="3">
    <location>
        <begin position="189"/>
        <end position="216"/>
    </location>
</feature>
<dbReference type="Proteomes" id="UP000649739">
    <property type="component" value="Unassembled WGS sequence"/>
</dbReference>
<feature type="region of interest" description="Disordered" evidence="3">
    <location>
        <begin position="389"/>
        <end position="424"/>
    </location>
</feature>
<proteinExistence type="predicted"/>
<sequence length="424" mass="41198">MVRVRRAVARPVAAAAALSARTKRPTLLVNAVLLVLVAGCGFWAYRAVTGGADEPAATGARTVPVLTGDLTATVEADGSVASALTAAADFTTSGTVTDIRVRVGQRVAKGATLATVDAAAARRGLTAARADLSAANDAVTRASDAGQDTSQAQAQVTEADLAVREARDAVAGATLTAPIAGTVTKINGSIGGSSGGSGSSGSSGGSTSGGTGGGAGNNSAGRTGTAASSASTGGTSGFIELADLGRLQVTASFAEADAVRLRVGQAATVTWNALADTRVEGKVVTIDPNATSSNGVVTYAATISLAERPAAARAGQTVTASVVTGRATDTVYVVAAAVNKAGNRRTVTVLENGRQTVRQVRVGLESAAFVEIAEGVEPGEQVVLPTPTGTGQNGRGQGGFGPGGFGIGGGGRGPGGGGQGGGRG</sequence>
<dbReference type="InterPro" id="IPR058792">
    <property type="entry name" value="Beta-barrel_RND_2"/>
</dbReference>
<reference evidence="6" key="1">
    <citation type="journal article" date="2014" name="Int. J. Syst. Evol. Microbiol.">
        <title>Complete genome sequence of Corynebacterium casei LMG S-19264T (=DSM 44701T), isolated from a smear-ripened cheese.</title>
        <authorList>
            <consortium name="US DOE Joint Genome Institute (JGI-PGF)"/>
            <person name="Walter F."/>
            <person name="Albersmeier A."/>
            <person name="Kalinowski J."/>
            <person name="Ruckert C."/>
        </authorList>
    </citation>
    <scope>NUCLEOTIDE SEQUENCE</scope>
    <source>
        <strain evidence="6">JCM 3090</strain>
    </source>
</reference>
<dbReference type="SUPFAM" id="SSF111369">
    <property type="entry name" value="HlyD-like secretion proteins"/>
    <property type="match status" value="1"/>
</dbReference>
<dbReference type="Gene3D" id="2.40.420.20">
    <property type="match status" value="1"/>
</dbReference>
<keyword evidence="4" id="KW-1133">Transmembrane helix</keyword>
<feature type="region of interest" description="Disordered" evidence="3">
    <location>
        <begin position="188"/>
        <end position="229"/>
    </location>
</feature>
<evidence type="ECO:0000256" key="3">
    <source>
        <dbReference type="SAM" id="MobiDB-lite"/>
    </source>
</evidence>
<keyword evidence="2" id="KW-0175">Coiled coil</keyword>
<feature type="compositionally biased region" description="Gly residues" evidence="3">
    <location>
        <begin position="391"/>
        <end position="424"/>
    </location>
</feature>
<keyword evidence="4" id="KW-0472">Membrane</keyword>
<evidence type="ECO:0000259" key="5">
    <source>
        <dbReference type="Pfam" id="PF25954"/>
    </source>
</evidence>
<keyword evidence="7" id="KW-1185">Reference proteome</keyword>
<organism evidence="6 7">
    <name type="scientific">Pilimelia anulata</name>
    <dbReference type="NCBI Taxonomy" id="53371"/>
    <lineage>
        <taxon>Bacteria</taxon>
        <taxon>Bacillati</taxon>
        <taxon>Actinomycetota</taxon>
        <taxon>Actinomycetes</taxon>
        <taxon>Micromonosporales</taxon>
        <taxon>Micromonosporaceae</taxon>
        <taxon>Pilimelia</taxon>
    </lineage>
</organism>
<accession>A0A8J3BE65</accession>
<dbReference type="Gene3D" id="2.40.50.100">
    <property type="match status" value="1"/>
</dbReference>
<dbReference type="AlphaFoldDB" id="A0A8J3BE65"/>
<comment type="caution">
    <text evidence="6">The sequence shown here is derived from an EMBL/GenBank/DDBJ whole genome shotgun (WGS) entry which is preliminary data.</text>
</comment>
<dbReference type="PANTHER" id="PTHR32347:SF23">
    <property type="entry name" value="BLL5650 PROTEIN"/>
    <property type="match status" value="1"/>
</dbReference>
<protein>
    <recommendedName>
        <fullName evidence="5">CusB-like beta-barrel domain-containing protein</fullName>
    </recommendedName>
</protein>
<dbReference type="RefSeq" id="WP_189171090.1">
    <property type="nucleotide sequence ID" value="NZ_BMQB01000007.1"/>
</dbReference>
<evidence type="ECO:0000256" key="4">
    <source>
        <dbReference type="SAM" id="Phobius"/>
    </source>
</evidence>
<evidence type="ECO:0000256" key="2">
    <source>
        <dbReference type="ARBA" id="ARBA00023054"/>
    </source>
</evidence>
<feature type="transmembrane region" description="Helical" evidence="4">
    <location>
        <begin position="27"/>
        <end position="45"/>
    </location>
</feature>
<dbReference type="Gene3D" id="2.40.30.170">
    <property type="match status" value="1"/>
</dbReference>
<dbReference type="GO" id="GO:0030313">
    <property type="term" value="C:cell envelope"/>
    <property type="evidence" value="ECO:0007669"/>
    <property type="project" value="UniProtKB-SubCell"/>
</dbReference>
<dbReference type="InterPro" id="IPR050465">
    <property type="entry name" value="UPF0194_transport"/>
</dbReference>
<feature type="compositionally biased region" description="Low complexity" evidence="3">
    <location>
        <begin position="217"/>
        <end position="229"/>
    </location>
</feature>
<dbReference type="Pfam" id="PF25954">
    <property type="entry name" value="Beta-barrel_RND_2"/>
    <property type="match status" value="1"/>
</dbReference>
<keyword evidence="4" id="KW-0812">Transmembrane</keyword>
<dbReference type="EMBL" id="BMQB01000007">
    <property type="protein sequence ID" value="GGK00736.1"/>
    <property type="molecule type" value="Genomic_DNA"/>
</dbReference>
<gene>
    <name evidence="6" type="ORF">GCM10010123_33310</name>
</gene>
<reference evidence="6" key="2">
    <citation type="submission" date="2020-09" db="EMBL/GenBank/DDBJ databases">
        <authorList>
            <person name="Sun Q."/>
            <person name="Ohkuma M."/>
        </authorList>
    </citation>
    <scope>NUCLEOTIDE SEQUENCE</scope>
    <source>
        <strain evidence="6">JCM 3090</strain>
    </source>
</reference>
<evidence type="ECO:0000313" key="7">
    <source>
        <dbReference type="Proteomes" id="UP000649739"/>
    </source>
</evidence>
<comment type="subcellular location">
    <subcellularLocation>
        <location evidence="1">Cell envelope</location>
    </subcellularLocation>
</comment>